<organism evidence="2 3">
    <name type="scientific">Petrotoga olearia</name>
    <dbReference type="NCBI Taxonomy" id="156203"/>
    <lineage>
        <taxon>Bacteria</taxon>
        <taxon>Thermotogati</taxon>
        <taxon>Thermotogota</taxon>
        <taxon>Thermotogae</taxon>
        <taxon>Petrotogales</taxon>
        <taxon>Petrotogaceae</taxon>
        <taxon>Petrotoga</taxon>
    </lineage>
</organism>
<dbReference type="Gene3D" id="3.30.420.10">
    <property type="entry name" value="Ribonuclease H-like superfamily/Ribonuclease H"/>
    <property type="match status" value="1"/>
</dbReference>
<dbReference type="SUPFAM" id="SSF53098">
    <property type="entry name" value="Ribonuclease H-like"/>
    <property type="match status" value="1"/>
</dbReference>
<protein>
    <submittedName>
        <fullName evidence="2">DNA polymerase-3 subunit epsilon</fullName>
    </submittedName>
</protein>
<dbReference type="InterPro" id="IPR013520">
    <property type="entry name" value="Ribonucl_H"/>
</dbReference>
<dbReference type="RefSeq" id="WP_233186690.1">
    <property type="nucleotide sequence ID" value="NZ_REFG01000005.1"/>
</dbReference>
<sequence length="188" mass="21952">MMRVKDKVFLALDFETTGLNPEFGDRIIEIAAIPIYNTKINFKYAFHTLVNPSIFIPAEVSKFHKLNNQDISNAPSLLEVFPRFKEYVGDSIIVSHNVKMDLRFLDIAAKESGMFSIDNYYIDTLEISRYYFDKGPYNLEFLSKKFNLGIKQFHRAWDDALSTAKLFQKYIKLFSFEAITNFIKKWGD</sequence>
<feature type="domain" description="Exonuclease" evidence="1">
    <location>
        <begin position="8"/>
        <end position="176"/>
    </location>
</feature>
<comment type="caution">
    <text evidence="2">The sequence shown here is derived from an EMBL/GenBank/DDBJ whole genome shotgun (WGS) entry which is preliminary data.</text>
</comment>
<dbReference type="InterPro" id="IPR036397">
    <property type="entry name" value="RNaseH_sf"/>
</dbReference>
<dbReference type="InterPro" id="IPR006054">
    <property type="entry name" value="DnaQ"/>
</dbReference>
<dbReference type="InterPro" id="IPR012337">
    <property type="entry name" value="RNaseH-like_sf"/>
</dbReference>
<gene>
    <name evidence="2" type="ORF">C8D75_1235</name>
</gene>
<proteinExistence type="predicted"/>
<evidence type="ECO:0000313" key="3">
    <source>
        <dbReference type="Proteomes" id="UP000279669"/>
    </source>
</evidence>
<name>A0ABX9UD80_9BACT</name>
<evidence type="ECO:0000313" key="2">
    <source>
        <dbReference type="EMBL" id="RMA72947.1"/>
    </source>
</evidence>
<keyword evidence="3" id="KW-1185">Reference proteome</keyword>
<dbReference type="SMART" id="SM00479">
    <property type="entry name" value="EXOIII"/>
    <property type="match status" value="1"/>
</dbReference>
<dbReference type="EMBL" id="REFG01000005">
    <property type="protein sequence ID" value="RMA72947.1"/>
    <property type="molecule type" value="Genomic_DNA"/>
</dbReference>
<dbReference type="Proteomes" id="UP000279669">
    <property type="component" value="Unassembled WGS sequence"/>
</dbReference>
<dbReference type="PANTHER" id="PTHR30231:SF41">
    <property type="entry name" value="DNA POLYMERASE III SUBUNIT EPSILON"/>
    <property type="match status" value="1"/>
</dbReference>
<dbReference type="NCBIfam" id="TIGR00573">
    <property type="entry name" value="dnaq"/>
    <property type="match status" value="1"/>
</dbReference>
<dbReference type="PANTHER" id="PTHR30231">
    <property type="entry name" value="DNA POLYMERASE III SUBUNIT EPSILON"/>
    <property type="match status" value="1"/>
</dbReference>
<dbReference type="CDD" id="cd06127">
    <property type="entry name" value="DEDDh"/>
    <property type="match status" value="1"/>
</dbReference>
<reference evidence="2 3" key="1">
    <citation type="submission" date="2018-10" db="EMBL/GenBank/DDBJ databases">
        <title>Genomic Encyclopedia of Type Strains, Phase IV (KMG-IV): sequencing the most valuable type-strain genomes for metagenomic binning, comparative biology and taxonomic classification.</title>
        <authorList>
            <person name="Goeker M."/>
        </authorList>
    </citation>
    <scope>NUCLEOTIDE SEQUENCE [LARGE SCALE GENOMIC DNA]</scope>
    <source>
        <strain evidence="2 3">DSM 13574</strain>
    </source>
</reference>
<evidence type="ECO:0000259" key="1">
    <source>
        <dbReference type="SMART" id="SM00479"/>
    </source>
</evidence>
<dbReference type="Pfam" id="PF00929">
    <property type="entry name" value="RNase_T"/>
    <property type="match status" value="1"/>
</dbReference>
<accession>A0ABX9UD80</accession>